<feature type="compositionally biased region" description="Pro residues" evidence="10">
    <location>
        <begin position="68"/>
        <end position="80"/>
    </location>
</feature>
<proteinExistence type="inferred from homology"/>
<dbReference type="Pfam" id="PF00041">
    <property type="entry name" value="fn3"/>
    <property type="match status" value="2"/>
</dbReference>
<keyword evidence="14" id="KW-1185">Reference proteome</keyword>
<reference evidence="13" key="1">
    <citation type="submission" date="2025-08" db="UniProtKB">
        <authorList>
            <consortium name="Ensembl"/>
        </authorList>
    </citation>
    <scope>IDENTIFICATION</scope>
</reference>
<accession>A0A8C8SFC2</accession>
<dbReference type="PANTHER" id="PTHR13817:SF49">
    <property type="entry name" value="MYOSIN-BINDING PROTEIN H"/>
    <property type="match status" value="1"/>
</dbReference>
<dbReference type="Gene3D" id="2.60.40.10">
    <property type="entry name" value="Immunoglobulins"/>
    <property type="match status" value="4"/>
</dbReference>
<organism evidence="13 14">
    <name type="scientific">Pelusios castaneus</name>
    <name type="common">West African mud turtle</name>
    <dbReference type="NCBI Taxonomy" id="367368"/>
    <lineage>
        <taxon>Eukaryota</taxon>
        <taxon>Metazoa</taxon>
        <taxon>Chordata</taxon>
        <taxon>Craniata</taxon>
        <taxon>Vertebrata</taxon>
        <taxon>Euteleostomi</taxon>
        <taxon>Archelosauria</taxon>
        <taxon>Testudinata</taxon>
        <taxon>Testudines</taxon>
        <taxon>Pleurodira</taxon>
        <taxon>Pelomedusidae</taxon>
        <taxon>Pelusios</taxon>
    </lineage>
</organism>
<evidence type="ECO:0000256" key="6">
    <source>
        <dbReference type="ARBA" id="ARBA00038352"/>
    </source>
</evidence>
<dbReference type="FunFam" id="2.60.40.10:FF:000557">
    <property type="entry name" value="Myosin binding protein Ha"/>
    <property type="match status" value="1"/>
</dbReference>
<keyword evidence="4" id="KW-0514">Muscle protein</keyword>
<sequence length="643" mass="70527">MTRRVGRLFRVHEREAQGARRGSRVHWRGGRVGSRWTRSLQSRAAIPGGGPRPRQGLRGGDNCQPEPIKIPEPPATPRPGPTRSGAPDPEQRPRGPQSGAPDPEQRPPREEPQIRSRDPPERSPRSGAETPRAEPQIRSRDPQSGAPDPEQRPRGPQSGAPDPEQRPRGPQSGALNLAIMPDKDSTLDLASATPGAEPAKTGAAEATPASPPEITRPAEPPPPAAAPESVEPKAEPPGCPSQLVVENVNDNSVSLTWTAPELVGTSGVDGYLVECCKDGTADWVAVNKELFLSLRYTIRNLTPGDRLQLRVKAVNAGGMSSPAVLEQPVVIREILGMIRMPRHLRQTYIRAVGEMVNLLIPFQGKPRPQVNWSKDGQSLDPNRVTVRNGEKDTVFFIRKAERSDSGKYQLSIKIDQLEDNATIDLRVIEPPGPPENLRLVDVWGFNVALEWSPPKDNGNAELKGYAVQKSDRKSGQWFTVLEHCPRPSCTISDLIIGNSYSFRVFSENACGRSATAAGTTELAHIEKPETVYKPEKYLGWDFSEPPKFTQPLADRTTTRGYNTQLFCCVRAFPKPKIIWMKNQMEIREDPKYIAVINEGVCSLEIRKPSPFDGGIYTCKAVNPLGEASVDCKLDVKGKAGFPS</sequence>
<dbReference type="InterPro" id="IPR050964">
    <property type="entry name" value="Striated_Muscle_Regulatory"/>
</dbReference>
<dbReference type="PROSITE" id="PS50853">
    <property type="entry name" value="FN3"/>
    <property type="match status" value="2"/>
</dbReference>
<feature type="region of interest" description="Disordered" evidence="10">
    <location>
        <begin position="14"/>
        <end position="240"/>
    </location>
</feature>
<dbReference type="SUPFAM" id="SSF48726">
    <property type="entry name" value="Immunoglobulin"/>
    <property type="match status" value="2"/>
</dbReference>
<evidence type="ECO:0000259" key="11">
    <source>
        <dbReference type="PROSITE" id="PS50835"/>
    </source>
</evidence>
<feature type="domain" description="Fibronectin type-III" evidence="12">
    <location>
        <begin position="239"/>
        <end position="334"/>
    </location>
</feature>
<keyword evidence="5" id="KW-0393">Immunoglobulin domain</keyword>
<evidence type="ECO:0000256" key="7">
    <source>
        <dbReference type="ARBA" id="ARBA00060255"/>
    </source>
</evidence>
<dbReference type="InterPro" id="IPR036116">
    <property type="entry name" value="FN3_sf"/>
</dbReference>
<feature type="domain" description="Fibronectin type-III" evidence="12">
    <location>
        <begin position="433"/>
        <end position="528"/>
    </location>
</feature>
<dbReference type="InterPro" id="IPR036179">
    <property type="entry name" value="Ig-like_dom_sf"/>
</dbReference>
<evidence type="ECO:0000313" key="14">
    <source>
        <dbReference type="Proteomes" id="UP000694393"/>
    </source>
</evidence>
<dbReference type="Pfam" id="PF07679">
    <property type="entry name" value="I-set"/>
    <property type="match status" value="2"/>
</dbReference>
<dbReference type="InterPro" id="IPR013783">
    <property type="entry name" value="Ig-like_fold"/>
</dbReference>
<evidence type="ECO:0000259" key="12">
    <source>
        <dbReference type="PROSITE" id="PS50853"/>
    </source>
</evidence>
<comment type="function">
    <text evidence="7">Binds to myosin; probably involved in interaction with thick myofilaments in the A-band.</text>
</comment>
<dbReference type="InterPro" id="IPR003599">
    <property type="entry name" value="Ig_sub"/>
</dbReference>
<keyword evidence="1" id="KW-0787">Thick filament</keyword>
<dbReference type="PROSITE" id="PS50835">
    <property type="entry name" value="IG_LIKE"/>
    <property type="match status" value="1"/>
</dbReference>
<dbReference type="InterPro" id="IPR003961">
    <property type="entry name" value="FN3_dom"/>
</dbReference>
<dbReference type="InterPro" id="IPR003598">
    <property type="entry name" value="Ig_sub2"/>
</dbReference>
<dbReference type="GO" id="GO:0007155">
    <property type="term" value="P:cell adhesion"/>
    <property type="evidence" value="ECO:0007669"/>
    <property type="project" value="UniProtKB-KW"/>
</dbReference>
<reference evidence="13" key="2">
    <citation type="submission" date="2025-09" db="UniProtKB">
        <authorList>
            <consortium name="Ensembl"/>
        </authorList>
    </citation>
    <scope>IDENTIFICATION</scope>
</reference>
<comment type="similarity">
    <text evidence="6">Belongs to the immunoglobulin superfamily. MyBP family.</text>
</comment>
<name>A0A8C8SFC2_9SAUR</name>
<dbReference type="FunFam" id="2.60.40.10:FF:000062">
    <property type="entry name" value="Myosin-binding protein C, slow type"/>
    <property type="match status" value="1"/>
</dbReference>
<dbReference type="FunFam" id="2.60.40.10:FF:000225">
    <property type="entry name" value="Myosin-binding protein C, cardiac-type"/>
    <property type="match status" value="1"/>
</dbReference>
<feature type="domain" description="Ig-like" evidence="11">
    <location>
        <begin position="546"/>
        <end position="630"/>
    </location>
</feature>
<evidence type="ECO:0000256" key="3">
    <source>
        <dbReference type="ARBA" id="ARBA00022889"/>
    </source>
</evidence>
<dbReference type="InterPro" id="IPR007110">
    <property type="entry name" value="Ig-like_dom"/>
</dbReference>
<dbReference type="Proteomes" id="UP000694393">
    <property type="component" value="Unplaced"/>
</dbReference>
<evidence type="ECO:0000256" key="4">
    <source>
        <dbReference type="ARBA" id="ARBA00023179"/>
    </source>
</evidence>
<dbReference type="SMART" id="SM00060">
    <property type="entry name" value="FN3"/>
    <property type="match status" value="2"/>
</dbReference>
<dbReference type="PANTHER" id="PTHR13817">
    <property type="entry name" value="TITIN"/>
    <property type="match status" value="1"/>
</dbReference>
<evidence type="ECO:0000256" key="1">
    <source>
        <dbReference type="ARBA" id="ARBA00022433"/>
    </source>
</evidence>
<evidence type="ECO:0000256" key="10">
    <source>
        <dbReference type="SAM" id="MobiDB-lite"/>
    </source>
</evidence>
<dbReference type="GO" id="GO:0032982">
    <property type="term" value="C:myosin filament"/>
    <property type="evidence" value="ECO:0007669"/>
    <property type="project" value="UniProtKB-KW"/>
</dbReference>
<dbReference type="Ensembl" id="ENSPCET00000020750.1">
    <property type="protein sequence ID" value="ENSPCEP00000020079.1"/>
    <property type="gene ID" value="ENSPCEG00000015520.1"/>
</dbReference>
<evidence type="ECO:0000256" key="9">
    <source>
        <dbReference type="ARBA" id="ARBA00078133"/>
    </source>
</evidence>
<dbReference type="CDD" id="cd00063">
    <property type="entry name" value="FN3"/>
    <property type="match status" value="2"/>
</dbReference>
<feature type="compositionally biased region" description="Basic and acidic residues" evidence="10">
    <location>
        <begin position="131"/>
        <end position="141"/>
    </location>
</feature>
<evidence type="ECO:0000256" key="2">
    <source>
        <dbReference type="ARBA" id="ARBA00022737"/>
    </source>
</evidence>
<evidence type="ECO:0000256" key="5">
    <source>
        <dbReference type="ARBA" id="ARBA00023319"/>
    </source>
</evidence>
<keyword evidence="2" id="KW-0677">Repeat</keyword>
<dbReference type="InterPro" id="IPR013098">
    <property type="entry name" value="Ig_I-set"/>
</dbReference>
<keyword evidence="3" id="KW-0130">Cell adhesion</keyword>
<dbReference type="SMART" id="SM00408">
    <property type="entry name" value="IGc2"/>
    <property type="match status" value="2"/>
</dbReference>
<dbReference type="SUPFAM" id="SSF49265">
    <property type="entry name" value="Fibronectin type III"/>
    <property type="match status" value="1"/>
</dbReference>
<feature type="compositionally biased region" description="Basic and acidic residues" evidence="10">
    <location>
        <begin position="103"/>
        <end position="124"/>
    </location>
</feature>
<dbReference type="SMART" id="SM00409">
    <property type="entry name" value="IG"/>
    <property type="match status" value="2"/>
</dbReference>
<dbReference type="GO" id="GO:0031430">
    <property type="term" value="C:M band"/>
    <property type="evidence" value="ECO:0007669"/>
    <property type="project" value="TreeGrafter"/>
</dbReference>
<dbReference type="GO" id="GO:0045214">
    <property type="term" value="P:sarcomere organization"/>
    <property type="evidence" value="ECO:0007669"/>
    <property type="project" value="TreeGrafter"/>
</dbReference>
<dbReference type="AlphaFoldDB" id="A0A8C8SFC2"/>
<dbReference type="FunFam" id="2.60.40.10:FF:000031">
    <property type="entry name" value="Myosin-binding protein C, slow type"/>
    <property type="match status" value="1"/>
</dbReference>
<dbReference type="CDD" id="cd05748">
    <property type="entry name" value="Ig_Titin_like"/>
    <property type="match status" value="1"/>
</dbReference>
<evidence type="ECO:0000313" key="13">
    <source>
        <dbReference type="Ensembl" id="ENSPCEP00000020079.1"/>
    </source>
</evidence>
<protein>
    <recommendedName>
        <fullName evidence="8">Myosin-binding protein H</fullName>
    </recommendedName>
    <alternativeName>
        <fullName evidence="9">H-protein</fullName>
    </alternativeName>
</protein>
<evidence type="ECO:0000256" key="8">
    <source>
        <dbReference type="ARBA" id="ARBA00071968"/>
    </source>
</evidence>